<gene>
    <name evidence="5" type="ORF">KSF_037970</name>
</gene>
<evidence type="ECO:0000313" key="6">
    <source>
        <dbReference type="Proteomes" id="UP000597444"/>
    </source>
</evidence>
<keyword evidence="2" id="KW-0238">DNA-binding</keyword>
<dbReference type="GO" id="GO:0043565">
    <property type="term" value="F:sequence-specific DNA binding"/>
    <property type="evidence" value="ECO:0007669"/>
    <property type="project" value="InterPro"/>
</dbReference>
<dbReference type="Proteomes" id="UP000597444">
    <property type="component" value="Unassembled WGS sequence"/>
</dbReference>
<dbReference type="Pfam" id="PF12833">
    <property type="entry name" value="HTH_18"/>
    <property type="match status" value="1"/>
</dbReference>
<keyword evidence="1" id="KW-0805">Transcription regulation</keyword>
<organism evidence="5 6">
    <name type="scientific">Reticulibacter mediterranei</name>
    <dbReference type="NCBI Taxonomy" id="2778369"/>
    <lineage>
        <taxon>Bacteria</taxon>
        <taxon>Bacillati</taxon>
        <taxon>Chloroflexota</taxon>
        <taxon>Ktedonobacteria</taxon>
        <taxon>Ktedonobacterales</taxon>
        <taxon>Reticulibacteraceae</taxon>
        <taxon>Reticulibacter</taxon>
    </lineage>
</organism>
<protein>
    <recommendedName>
        <fullName evidence="4">HTH araC/xylS-type domain-containing protein</fullName>
    </recommendedName>
</protein>
<accession>A0A8J3IE77</accession>
<dbReference type="Gene3D" id="1.10.10.60">
    <property type="entry name" value="Homeodomain-like"/>
    <property type="match status" value="1"/>
</dbReference>
<evidence type="ECO:0000256" key="1">
    <source>
        <dbReference type="ARBA" id="ARBA00023015"/>
    </source>
</evidence>
<dbReference type="SMART" id="SM00342">
    <property type="entry name" value="HTH_ARAC"/>
    <property type="match status" value="1"/>
</dbReference>
<keyword evidence="3" id="KW-0804">Transcription</keyword>
<dbReference type="InterPro" id="IPR046532">
    <property type="entry name" value="DUF6597"/>
</dbReference>
<dbReference type="InterPro" id="IPR050204">
    <property type="entry name" value="AraC_XylS_family_regulators"/>
</dbReference>
<evidence type="ECO:0000313" key="5">
    <source>
        <dbReference type="EMBL" id="GHO93749.1"/>
    </source>
</evidence>
<proteinExistence type="predicted"/>
<dbReference type="PANTHER" id="PTHR46796:SF13">
    <property type="entry name" value="HTH-TYPE TRANSCRIPTIONAL ACTIVATOR RHAS"/>
    <property type="match status" value="1"/>
</dbReference>
<sequence>MDALNGDTCCMSSNRFAILPAPAILKDYVACLRIAEHDDEEAVAIKVSPNGLPGIVFHYNTGRSALEQIVTHSGRKVCPPPLFLYGPGIEPSVMHYKRGSSATVQVIFKPHALKTLLGLDASQLANGSADLHEFSAGNLDSQLIEARSQQERVHLLTSFLAARLKQEKTRDTLVEESLRLIQQNSGALHVKDLLACLHISERQFERRFTQTVGLSPQVYIRVKRFNEALRLIKSGQFARLTDVACALNFSDQSHFIRDLKAFSGMTPKSLSQKVDDFYHDQAGYSYI</sequence>
<dbReference type="PROSITE" id="PS01124">
    <property type="entry name" value="HTH_ARAC_FAMILY_2"/>
    <property type="match status" value="1"/>
</dbReference>
<keyword evidence="6" id="KW-1185">Reference proteome</keyword>
<evidence type="ECO:0000256" key="2">
    <source>
        <dbReference type="ARBA" id="ARBA00023125"/>
    </source>
</evidence>
<evidence type="ECO:0000259" key="4">
    <source>
        <dbReference type="PROSITE" id="PS01124"/>
    </source>
</evidence>
<comment type="caution">
    <text evidence="5">The sequence shown here is derived from an EMBL/GenBank/DDBJ whole genome shotgun (WGS) entry which is preliminary data.</text>
</comment>
<evidence type="ECO:0000256" key="3">
    <source>
        <dbReference type="ARBA" id="ARBA00023163"/>
    </source>
</evidence>
<dbReference type="AlphaFoldDB" id="A0A8J3IE77"/>
<dbReference type="InterPro" id="IPR009057">
    <property type="entry name" value="Homeodomain-like_sf"/>
</dbReference>
<dbReference type="Pfam" id="PF20240">
    <property type="entry name" value="DUF6597"/>
    <property type="match status" value="1"/>
</dbReference>
<dbReference type="SUPFAM" id="SSF46689">
    <property type="entry name" value="Homeodomain-like"/>
    <property type="match status" value="1"/>
</dbReference>
<dbReference type="GO" id="GO:0003700">
    <property type="term" value="F:DNA-binding transcription factor activity"/>
    <property type="evidence" value="ECO:0007669"/>
    <property type="project" value="InterPro"/>
</dbReference>
<dbReference type="InterPro" id="IPR018060">
    <property type="entry name" value="HTH_AraC"/>
</dbReference>
<name>A0A8J3IE77_9CHLR</name>
<reference evidence="5" key="1">
    <citation type="submission" date="2020-10" db="EMBL/GenBank/DDBJ databases">
        <title>Taxonomic study of unclassified bacteria belonging to the class Ktedonobacteria.</title>
        <authorList>
            <person name="Yabe S."/>
            <person name="Wang C.M."/>
            <person name="Zheng Y."/>
            <person name="Sakai Y."/>
            <person name="Cavaletti L."/>
            <person name="Monciardini P."/>
            <person name="Donadio S."/>
        </authorList>
    </citation>
    <scope>NUCLEOTIDE SEQUENCE</scope>
    <source>
        <strain evidence="5">ID150040</strain>
    </source>
</reference>
<feature type="domain" description="HTH araC/xylS-type" evidence="4">
    <location>
        <begin position="175"/>
        <end position="273"/>
    </location>
</feature>
<dbReference type="EMBL" id="BNJK01000001">
    <property type="protein sequence ID" value="GHO93749.1"/>
    <property type="molecule type" value="Genomic_DNA"/>
</dbReference>
<dbReference type="PANTHER" id="PTHR46796">
    <property type="entry name" value="HTH-TYPE TRANSCRIPTIONAL ACTIVATOR RHAS-RELATED"/>
    <property type="match status" value="1"/>
</dbReference>